<evidence type="ECO:0000256" key="2">
    <source>
        <dbReference type="SAM" id="MobiDB-lite"/>
    </source>
</evidence>
<keyword evidence="1" id="KW-0645">Protease</keyword>
<feature type="chain" id="PRO_5037800930" description="Serine protease" evidence="3">
    <location>
        <begin position="29"/>
        <end position="464"/>
    </location>
</feature>
<sequence>MKKRWLFLTVSVLTLIGLGFFATNTSFADTSHNKDITLDNEAESYPEIEKLKKSANEKDISLEKAIDEYVEEKVDKGEGGKFEANTESNEESGKLPTLPPDITIDDMSLAELEDLKTIAEEEDISFFEAIKGNGGQDEFLDYADKMEETYPDRFAGASMDDEHNGVWVGFKGNIPDEAVKEADSLPFKVKLKANKGYSEDELKSEMKSTQEEAYNHNNIEDANGFYDIQTGEINIEAEPKASLAQNKKEDSLKELKDSQPENSNMELDVEFVDHLNNADEDKYIRGGGDLGTCSAGFTVHDGNIKGISTAGHCAKGNPTRTYSNEAGDGGSTTVTRQARHQGNDGDVAYYDTGNKTATRTFYYDSGEKRYATNIQSPRVGINVCNYGNRTGKKCTTVDQVGVSTKKYDGLTLVKSHVTKKGDSGSPWFYSGNAIGIHSGEVSGKSSFTPADNLRAAVGMTVYTK</sequence>
<feature type="region of interest" description="Disordered" evidence="2">
    <location>
        <begin position="76"/>
        <end position="100"/>
    </location>
</feature>
<dbReference type="Proteomes" id="UP000658382">
    <property type="component" value="Unassembled WGS sequence"/>
</dbReference>
<feature type="signal peptide" evidence="3">
    <location>
        <begin position="1"/>
        <end position="28"/>
    </location>
</feature>
<dbReference type="AlphaFoldDB" id="A0A917Q337"/>
<dbReference type="CDD" id="cd21112">
    <property type="entry name" value="alphaLP-like"/>
    <property type="match status" value="1"/>
</dbReference>
<proteinExistence type="predicted"/>
<evidence type="ECO:0000256" key="3">
    <source>
        <dbReference type="SAM" id="SignalP"/>
    </source>
</evidence>
<gene>
    <name evidence="4" type="ORF">GCM10007063_34130</name>
</gene>
<feature type="region of interest" description="Disordered" evidence="2">
    <location>
        <begin position="237"/>
        <end position="264"/>
    </location>
</feature>
<evidence type="ECO:0000313" key="5">
    <source>
        <dbReference type="Proteomes" id="UP000658382"/>
    </source>
</evidence>
<dbReference type="RefSeq" id="WP_188634318.1">
    <property type="nucleotide sequence ID" value="NZ_BMNQ01000092.1"/>
</dbReference>
<organism evidence="4 5">
    <name type="scientific">Lentibacillus kapialis</name>
    <dbReference type="NCBI Taxonomy" id="340214"/>
    <lineage>
        <taxon>Bacteria</taxon>
        <taxon>Bacillati</taxon>
        <taxon>Bacillota</taxon>
        <taxon>Bacilli</taxon>
        <taxon>Bacillales</taxon>
        <taxon>Bacillaceae</taxon>
        <taxon>Lentibacillus</taxon>
    </lineage>
</organism>
<keyword evidence="3" id="KW-0732">Signal</keyword>
<protein>
    <recommendedName>
        <fullName evidence="6">Serine protease</fullName>
    </recommendedName>
</protein>
<evidence type="ECO:0000313" key="4">
    <source>
        <dbReference type="EMBL" id="GGK08849.1"/>
    </source>
</evidence>
<accession>A0A917Q337</accession>
<keyword evidence="5" id="KW-1185">Reference proteome</keyword>
<keyword evidence="1" id="KW-0378">Hydrolase</keyword>
<keyword evidence="1" id="KW-0720">Serine protease</keyword>
<dbReference type="InterPro" id="IPR043504">
    <property type="entry name" value="Peptidase_S1_PA_chymotrypsin"/>
</dbReference>
<comment type="caution">
    <text evidence="4">The sequence shown here is derived from an EMBL/GenBank/DDBJ whole genome shotgun (WGS) entry which is preliminary data.</text>
</comment>
<evidence type="ECO:0008006" key="6">
    <source>
        <dbReference type="Google" id="ProtNLM"/>
    </source>
</evidence>
<reference evidence="4" key="2">
    <citation type="submission" date="2020-09" db="EMBL/GenBank/DDBJ databases">
        <authorList>
            <person name="Sun Q."/>
            <person name="Ohkuma M."/>
        </authorList>
    </citation>
    <scope>NUCLEOTIDE SEQUENCE</scope>
    <source>
        <strain evidence="4">JCM 12580</strain>
    </source>
</reference>
<dbReference type="InterPro" id="IPR009003">
    <property type="entry name" value="Peptidase_S1_PA"/>
</dbReference>
<name>A0A917Q337_9BACI</name>
<reference evidence="4" key="1">
    <citation type="journal article" date="2014" name="Int. J. Syst. Evol. Microbiol.">
        <title>Complete genome sequence of Corynebacterium casei LMG S-19264T (=DSM 44701T), isolated from a smear-ripened cheese.</title>
        <authorList>
            <consortium name="US DOE Joint Genome Institute (JGI-PGF)"/>
            <person name="Walter F."/>
            <person name="Albersmeier A."/>
            <person name="Kalinowski J."/>
            <person name="Ruckert C."/>
        </authorList>
    </citation>
    <scope>NUCLEOTIDE SEQUENCE</scope>
    <source>
        <strain evidence="4">JCM 12580</strain>
    </source>
</reference>
<dbReference type="GO" id="GO:0008236">
    <property type="term" value="F:serine-type peptidase activity"/>
    <property type="evidence" value="ECO:0007669"/>
    <property type="project" value="UniProtKB-KW"/>
</dbReference>
<dbReference type="EMBL" id="BMNQ01000092">
    <property type="protein sequence ID" value="GGK08849.1"/>
    <property type="molecule type" value="Genomic_DNA"/>
</dbReference>
<feature type="compositionally biased region" description="Basic and acidic residues" evidence="2">
    <location>
        <begin position="246"/>
        <end position="259"/>
    </location>
</feature>
<evidence type="ECO:0000256" key="1">
    <source>
        <dbReference type="ARBA" id="ARBA00022825"/>
    </source>
</evidence>
<dbReference type="Gene3D" id="2.40.10.10">
    <property type="entry name" value="Trypsin-like serine proteases"/>
    <property type="match status" value="2"/>
</dbReference>
<dbReference type="SUPFAM" id="SSF50494">
    <property type="entry name" value="Trypsin-like serine proteases"/>
    <property type="match status" value="1"/>
</dbReference>